<comment type="similarity">
    <text evidence="4 19">Belongs to the CobS family.</text>
</comment>
<evidence type="ECO:0000256" key="2">
    <source>
        <dbReference type="ARBA" id="ARBA00004651"/>
    </source>
</evidence>
<keyword evidence="9 19" id="KW-0808">Transferase</keyword>
<keyword evidence="8 19" id="KW-0169">Cobalamin biosynthesis</keyword>
<comment type="catalytic activity">
    <reaction evidence="17 19">
        <text>alpha-ribazole + adenosylcob(III)inamide-GDP = adenosylcob(III)alamin + GMP + H(+)</text>
        <dbReference type="Rhea" id="RHEA:16049"/>
        <dbReference type="ChEBI" id="CHEBI:10329"/>
        <dbReference type="ChEBI" id="CHEBI:15378"/>
        <dbReference type="ChEBI" id="CHEBI:18408"/>
        <dbReference type="ChEBI" id="CHEBI:58115"/>
        <dbReference type="ChEBI" id="CHEBI:60487"/>
        <dbReference type="EC" id="2.7.8.26"/>
    </reaction>
</comment>
<name>A0A858QC90_9GAMM</name>
<evidence type="ECO:0000313" key="21">
    <source>
        <dbReference type="Proteomes" id="UP000503004"/>
    </source>
</evidence>
<evidence type="ECO:0000256" key="14">
    <source>
        <dbReference type="ARBA" id="ARBA00025228"/>
    </source>
</evidence>
<dbReference type="GO" id="GO:0008818">
    <property type="term" value="F:cobalamin 5'-phosphate synthase activity"/>
    <property type="evidence" value="ECO:0007669"/>
    <property type="project" value="UniProtKB-UniRule"/>
</dbReference>
<dbReference type="UniPathway" id="UPA00148">
    <property type="reaction ID" value="UER00238"/>
</dbReference>
<dbReference type="NCBIfam" id="NF001278">
    <property type="entry name" value="PRK00235.1-5"/>
    <property type="match status" value="1"/>
</dbReference>
<dbReference type="InterPro" id="IPR003805">
    <property type="entry name" value="CobS"/>
</dbReference>
<evidence type="ECO:0000256" key="18">
    <source>
        <dbReference type="ARBA" id="ARBA00049504"/>
    </source>
</evidence>
<evidence type="ECO:0000256" key="15">
    <source>
        <dbReference type="ARBA" id="ARBA00032605"/>
    </source>
</evidence>
<evidence type="ECO:0000313" key="20">
    <source>
        <dbReference type="EMBL" id="QJD31314.1"/>
    </source>
</evidence>
<feature type="transmembrane region" description="Helical" evidence="19">
    <location>
        <begin position="102"/>
        <end position="120"/>
    </location>
</feature>
<dbReference type="GO" id="GO:0009236">
    <property type="term" value="P:cobalamin biosynthetic process"/>
    <property type="evidence" value="ECO:0007669"/>
    <property type="project" value="UniProtKB-UniRule"/>
</dbReference>
<gene>
    <name evidence="19" type="primary">cobS</name>
    <name evidence="20" type="ORF">GNH96_03790</name>
</gene>
<dbReference type="AlphaFoldDB" id="A0A858QC90"/>
<evidence type="ECO:0000256" key="8">
    <source>
        <dbReference type="ARBA" id="ARBA00022573"/>
    </source>
</evidence>
<dbReference type="Pfam" id="PF02654">
    <property type="entry name" value="CobS"/>
    <property type="match status" value="1"/>
</dbReference>
<organism evidence="20 21">
    <name type="scientific">Methylococcus geothermalis</name>
    <dbReference type="NCBI Taxonomy" id="2681310"/>
    <lineage>
        <taxon>Bacteria</taxon>
        <taxon>Pseudomonadati</taxon>
        <taxon>Pseudomonadota</taxon>
        <taxon>Gammaproteobacteria</taxon>
        <taxon>Methylococcales</taxon>
        <taxon>Methylococcaceae</taxon>
        <taxon>Methylococcus</taxon>
    </lineage>
</organism>
<reference evidence="21" key="1">
    <citation type="submission" date="2019-12" db="EMBL/GenBank/DDBJ databases">
        <authorList>
            <person name="Awala S.I."/>
            <person name="Rhee S.K."/>
        </authorList>
    </citation>
    <scope>NUCLEOTIDE SEQUENCE [LARGE SCALE GENOMIC DNA]</scope>
    <source>
        <strain evidence="21">IM1</strain>
    </source>
</reference>
<dbReference type="EC" id="2.7.8.26" evidence="5 19"/>
<comment type="cofactor">
    <cofactor evidence="1 19">
        <name>Mg(2+)</name>
        <dbReference type="ChEBI" id="CHEBI:18420"/>
    </cofactor>
</comment>
<keyword evidence="13 19" id="KW-0472">Membrane</keyword>
<evidence type="ECO:0000256" key="12">
    <source>
        <dbReference type="ARBA" id="ARBA00022989"/>
    </source>
</evidence>
<keyword evidence="7 19" id="KW-1003">Cell membrane</keyword>
<evidence type="ECO:0000256" key="5">
    <source>
        <dbReference type="ARBA" id="ARBA00013200"/>
    </source>
</evidence>
<evidence type="ECO:0000256" key="6">
    <source>
        <dbReference type="ARBA" id="ARBA00015850"/>
    </source>
</evidence>
<feature type="transmembrane region" description="Helical" evidence="19">
    <location>
        <begin position="127"/>
        <end position="150"/>
    </location>
</feature>
<dbReference type="PANTHER" id="PTHR34148">
    <property type="entry name" value="ADENOSYLCOBINAMIDE-GDP RIBAZOLETRANSFERASE"/>
    <property type="match status" value="1"/>
</dbReference>
<sequence>MAVQFLTRLPVPRAVDFSPRAVGRSVVFYPAVGLLIGTMLLAVRLLLEDAGPALASALVLLVWVLVTGGLHIDGLADSADAWAGGHGDAERSLEIMKDPRSGPIAVAAVVLLLLVKFGAIAELAGGLPLLIAPLAARGLVPALLITTPYVRKGGLGSPLAEHLPRRPALFAVLFAAAATLAALGPWPLLVVAAVAWILRAMMQRRLGGCTGDTLGASIEIAEAAVMVAAALGSQPPHCPTF</sequence>
<evidence type="ECO:0000256" key="1">
    <source>
        <dbReference type="ARBA" id="ARBA00001946"/>
    </source>
</evidence>
<comment type="catalytic activity">
    <reaction evidence="18 19">
        <text>alpha-ribazole 5'-phosphate + adenosylcob(III)inamide-GDP = adenosylcob(III)alamin 5'-phosphate + GMP + H(+)</text>
        <dbReference type="Rhea" id="RHEA:23560"/>
        <dbReference type="ChEBI" id="CHEBI:15378"/>
        <dbReference type="ChEBI" id="CHEBI:57918"/>
        <dbReference type="ChEBI" id="CHEBI:58115"/>
        <dbReference type="ChEBI" id="CHEBI:60487"/>
        <dbReference type="ChEBI" id="CHEBI:60493"/>
        <dbReference type="EC" id="2.7.8.26"/>
    </reaction>
</comment>
<evidence type="ECO:0000256" key="3">
    <source>
        <dbReference type="ARBA" id="ARBA00004663"/>
    </source>
</evidence>
<protein>
    <recommendedName>
        <fullName evidence="6 19">Adenosylcobinamide-GDP ribazoletransferase</fullName>
        <ecNumber evidence="5 19">2.7.8.26</ecNumber>
    </recommendedName>
    <alternativeName>
        <fullName evidence="16 19">Cobalamin synthase</fullName>
    </alternativeName>
    <alternativeName>
        <fullName evidence="15 19">Cobalamin-5'-phosphate synthase</fullName>
    </alternativeName>
</protein>
<evidence type="ECO:0000256" key="7">
    <source>
        <dbReference type="ARBA" id="ARBA00022475"/>
    </source>
</evidence>
<keyword evidence="11 19" id="KW-0460">Magnesium</keyword>
<evidence type="ECO:0000256" key="16">
    <source>
        <dbReference type="ARBA" id="ARBA00032853"/>
    </source>
</evidence>
<evidence type="ECO:0000256" key="4">
    <source>
        <dbReference type="ARBA" id="ARBA00010561"/>
    </source>
</evidence>
<comment type="subcellular location">
    <subcellularLocation>
        <location evidence="2 19">Cell membrane</location>
        <topology evidence="2 19">Multi-pass membrane protein</topology>
    </subcellularLocation>
</comment>
<evidence type="ECO:0000256" key="13">
    <source>
        <dbReference type="ARBA" id="ARBA00023136"/>
    </source>
</evidence>
<proteinExistence type="inferred from homology"/>
<evidence type="ECO:0000256" key="17">
    <source>
        <dbReference type="ARBA" id="ARBA00048623"/>
    </source>
</evidence>
<dbReference type="EMBL" id="CP046565">
    <property type="protein sequence ID" value="QJD31314.1"/>
    <property type="molecule type" value="Genomic_DNA"/>
</dbReference>
<evidence type="ECO:0000256" key="11">
    <source>
        <dbReference type="ARBA" id="ARBA00022842"/>
    </source>
</evidence>
<keyword evidence="10 19" id="KW-0812">Transmembrane</keyword>
<evidence type="ECO:0000256" key="9">
    <source>
        <dbReference type="ARBA" id="ARBA00022679"/>
    </source>
</evidence>
<feature type="transmembrane region" description="Helical" evidence="19">
    <location>
        <begin position="27"/>
        <end position="47"/>
    </location>
</feature>
<comment type="function">
    <text evidence="14 19">Joins adenosylcobinamide-GDP and alpha-ribazole to generate adenosylcobalamin (Ado-cobalamin). Also synthesizes adenosylcobalamin 5'-phosphate from adenosylcobinamide-GDP and alpha-ribazole 5'-phosphate.</text>
</comment>
<comment type="pathway">
    <text evidence="3 19">Cofactor biosynthesis; adenosylcobalamin biosynthesis; adenosylcobalamin from cob(II)yrinate a,c-diamide: step 7/7.</text>
</comment>
<dbReference type="Proteomes" id="UP000503004">
    <property type="component" value="Chromosome"/>
</dbReference>
<evidence type="ECO:0000256" key="10">
    <source>
        <dbReference type="ARBA" id="ARBA00022692"/>
    </source>
</evidence>
<dbReference type="KEGG" id="metu:GNH96_03790"/>
<evidence type="ECO:0000256" key="19">
    <source>
        <dbReference type="HAMAP-Rule" id="MF_00719"/>
    </source>
</evidence>
<keyword evidence="12 19" id="KW-1133">Transmembrane helix</keyword>
<keyword evidence="21" id="KW-1185">Reference proteome</keyword>
<dbReference type="GO" id="GO:0051073">
    <property type="term" value="F:adenosylcobinamide-GDP ribazoletransferase activity"/>
    <property type="evidence" value="ECO:0007669"/>
    <property type="project" value="UniProtKB-UniRule"/>
</dbReference>
<dbReference type="PANTHER" id="PTHR34148:SF1">
    <property type="entry name" value="ADENOSYLCOBINAMIDE-GDP RIBAZOLETRANSFERASE"/>
    <property type="match status" value="1"/>
</dbReference>
<dbReference type="HAMAP" id="MF_00719">
    <property type="entry name" value="CobS"/>
    <property type="match status" value="1"/>
</dbReference>
<accession>A0A858QC90</accession>
<dbReference type="NCBIfam" id="TIGR00317">
    <property type="entry name" value="cobS"/>
    <property type="match status" value="1"/>
</dbReference>
<feature type="transmembrane region" description="Helical" evidence="19">
    <location>
        <begin position="170"/>
        <end position="198"/>
    </location>
</feature>
<feature type="transmembrane region" description="Helical" evidence="19">
    <location>
        <begin position="54"/>
        <end position="72"/>
    </location>
</feature>
<dbReference type="GO" id="GO:0005886">
    <property type="term" value="C:plasma membrane"/>
    <property type="evidence" value="ECO:0007669"/>
    <property type="project" value="UniProtKB-SubCell"/>
</dbReference>